<name>A0ABT7VUM2_9GAMM</name>
<dbReference type="EMBL" id="JAUCGM010000549">
    <property type="protein sequence ID" value="MDM8563280.1"/>
    <property type="molecule type" value="Genomic_DNA"/>
</dbReference>
<evidence type="ECO:0000313" key="1">
    <source>
        <dbReference type="EMBL" id="MDM8563280.1"/>
    </source>
</evidence>
<proteinExistence type="predicted"/>
<organism evidence="1 2">
    <name type="scientific">Candidatus Marithioploca araucensis</name>
    <dbReference type="NCBI Taxonomy" id="70273"/>
    <lineage>
        <taxon>Bacteria</taxon>
        <taxon>Pseudomonadati</taxon>
        <taxon>Pseudomonadota</taxon>
        <taxon>Gammaproteobacteria</taxon>
        <taxon>Thiotrichales</taxon>
        <taxon>Thiotrichaceae</taxon>
        <taxon>Candidatus Marithioploca</taxon>
    </lineage>
</organism>
<dbReference type="Proteomes" id="UP001171945">
    <property type="component" value="Unassembled WGS sequence"/>
</dbReference>
<keyword evidence="2" id="KW-1185">Reference proteome</keyword>
<gene>
    <name evidence="1" type="ORF">QUF54_07995</name>
</gene>
<accession>A0ABT7VUM2</accession>
<sequence>MLKEITLNAEQELIQKAILVAQRQKTTLEAAFRQWLNRYIQQNQPIDNYTKLMNELSDVQVGRTFSRDELNER</sequence>
<comment type="caution">
    <text evidence="1">The sequence shown here is derived from an EMBL/GenBank/DDBJ whole genome shotgun (WGS) entry which is preliminary data.</text>
</comment>
<evidence type="ECO:0000313" key="2">
    <source>
        <dbReference type="Proteomes" id="UP001171945"/>
    </source>
</evidence>
<reference evidence="1" key="1">
    <citation type="submission" date="2023-06" db="EMBL/GenBank/DDBJ databases">
        <title>Uncultivated large filamentous bacteria from sulfidic sediments reveal new species and different genomic features in energy metabolism and defense.</title>
        <authorList>
            <person name="Fonseca A."/>
        </authorList>
    </citation>
    <scope>NUCLEOTIDE SEQUENCE</scope>
    <source>
        <strain evidence="1">HSG4</strain>
    </source>
</reference>
<protein>
    <submittedName>
        <fullName evidence="1">Uncharacterized protein</fullName>
    </submittedName>
</protein>